<reference evidence="2" key="1">
    <citation type="submission" date="2022-03" db="EMBL/GenBank/DDBJ databases">
        <title>Pseudomonas marianensis sp. nov., a marine bacterium isolated from deep-sea sediments of the Mariana Trench.</title>
        <authorList>
            <person name="Wei Y."/>
        </authorList>
    </citation>
    <scope>NUCLEOTIDE SEQUENCE</scope>
    <source>
        <strain evidence="2">PS1</strain>
    </source>
</reference>
<protein>
    <submittedName>
        <fullName evidence="2">Uncharacterized protein</fullName>
    </submittedName>
</protein>
<sequence length="60" mass="6540">MSLFTLFCLILSSTFVALSLTMDPSGTWDLAIKGGAVLFGILFLASLFVGRKIKFDPVLR</sequence>
<feature type="transmembrane region" description="Helical" evidence="1">
    <location>
        <begin position="31"/>
        <end position="50"/>
    </location>
</feature>
<comment type="caution">
    <text evidence="2">The sequence shown here is derived from an EMBL/GenBank/DDBJ whole genome shotgun (WGS) entry which is preliminary data.</text>
</comment>
<evidence type="ECO:0000313" key="2">
    <source>
        <dbReference type="EMBL" id="MCJ0974402.1"/>
    </source>
</evidence>
<accession>A0A9X1W6P3</accession>
<proteinExistence type="predicted"/>
<keyword evidence="1" id="KW-0472">Membrane</keyword>
<dbReference type="NCBIfam" id="NF041882">
    <property type="entry name" value="PA3371_fam"/>
    <property type="match status" value="1"/>
</dbReference>
<gene>
    <name evidence="2" type="ORF">MST27_13575</name>
</gene>
<keyword evidence="3" id="KW-1185">Reference proteome</keyword>
<dbReference type="InterPro" id="IPR049711">
    <property type="entry name" value="PA3371-like"/>
</dbReference>
<evidence type="ECO:0000256" key="1">
    <source>
        <dbReference type="SAM" id="Phobius"/>
    </source>
</evidence>
<keyword evidence="1" id="KW-0812">Transmembrane</keyword>
<dbReference type="AlphaFoldDB" id="A0A9X1W6P3"/>
<evidence type="ECO:0000313" key="3">
    <source>
        <dbReference type="Proteomes" id="UP001139682"/>
    </source>
</evidence>
<keyword evidence="1" id="KW-1133">Transmembrane helix</keyword>
<dbReference type="EMBL" id="JALGRD010000007">
    <property type="protein sequence ID" value="MCJ0974402.1"/>
    <property type="molecule type" value="Genomic_DNA"/>
</dbReference>
<dbReference type="Proteomes" id="UP001139682">
    <property type="component" value="Unassembled WGS sequence"/>
</dbReference>
<name>A0A9X1W6P3_9GAMM</name>
<organism evidence="2 3">
    <name type="scientific">Stutzerimonas marianensis</name>
    <dbReference type="NCBI Taxonomy" id="2929513"/>
    <lineage>
        <taxon>Bacteria</taxon>
        <taxon>Pseudomonadati</taxon>
        <taxon>Pseudomonadota</taxon>
        <taxon>Gammaproteobacteria</taxon>
        <taxon>Pseudomonadales</taxon>
        <taxon>Pseudomonadaceae</taxon>
        <taxon>Stutzerimonas</taxon>
    </lineage>
</organism>
<dbReference type="RefSeq" id="WP_243606476.1">
    <property type="nucleotide sequence ID" value="NZ_JALGRD010000007.1"/>
</dbReference>